<protein>
    <submittedName>
        <fullName evidence="1">Uncharacterized protein</fullName>
    </submittedName>
</protein>
<comment type="caution">
    <text evidence="1">The sequence shown here is derived from an EMBL/GenBank/DDBJ whole genome shotgun (WGS) entry which is preliminary data.</text>
</comment>
<accession>A0ACC6T7A7</accession>
<reference evidence="1 2" key="1">
    <citation type="journal article" date="2024" name="Proc. Natl. Acad. Sci. U.S.A.">
        <title>The evolutionary genomics of adaptation to stress in wild rhizobium bacteria.</title>
        <authorList>
            <person name="Kehlet-Delgado H."/>
            <person name="Montoya A.P."/>
            <person name="Jensen K.T."/>
            <person name="Wendlandt C.E."/>
            <person name="Dexheimer C."/>
            <person name="Roberts M."/>
            <person name="Torres Martinez L."/>
            <person name="Friesen M.L."/>
            <person name="Griffitts J.S."/>
            <person name="Porter S.S."/>
        </authorList>
    </citation>
    <scope>NUCLEOTIDE SEQUENCE [LARGE SCALE GENOMIC DNA]</scope>
    <source>
        <strain evidence="1 2">M0468</strain>
    </source>
</reference>
<gene>
    <name evidence="1" type="ORF">NKI81_28505</name>
</gene>
<proteinExistence type="predicted"/>
<dbReference type="EMBL" id="JAMYRI010000025">
    <property type="protein sequence ID" value="MER9287816.1"/>
    <property type="molecule type" value="Genomic_DNA"/>
</dbReference>
<dbReference type="Proteomes" id="UP001480082">
    <property type="component" value="Unassembled WGS sequence"/>
</dbReference>
<keyword evidence="2" id="KW-1185">Reference proteome</keyword>
<name>A0ACC6T7A7_9HYPH</name>
<evidence type="ECO:0000313" key="1">
    <source>
        <dbReference type="EMBL" id="MER9287816.1"/>
    </source>
</evidence>
<sequence>MAIIFESLQFVAFTTRQSQKTAVQMWQDAFGELPENFQQHPMGGSQASSTLGDVNRIIIVQPNRIDFLVQAAPAGPNKPGAIENPNAAIADGRDLLKKLVAGEAVQRPAVVFQTWEEFPDSKSSISRTADQIPGLRPPNGAVDLNFQANVPRPSLTFPEISIQRLYRVANGRRVLVQLEIGPGQNVMQQQSDGSYVATQYVDVFASPETPTDRAQFDVVLDEIVKEAQLILSKGYDHFT</sequence>
<evidence type="ECO:0000313" key="2">
    <source>
        <dbReference type="Proteomes" id="UP001480082"/>
    </source>
</evidence>
<organism evidence="1 2">
    <name type="scientific">Mesorhizobium australicum</name>
    <dbReference type="NCBI Taxonomy" id="536018"/>
    <lineage>
        <taxon>Bacteria</taxon>
        <taxon>Pseudomonadati</taxon>
        <taxon>Pseudomonadota</taxon>
        <taxon>Alphaproteobacteria</taxon>
        <taxon>Hyphomicrobiales</taxon>
        <taxon>Phyllobacteriaceae</taxon>
        <taxon>Mesorhizobium</taxon>
    </lineage>
</organism>